<dbReference type="SUPFAM" id="SSF53098">
    <property type="entry name" value="Ribonuclease H-like"/>
    <property type="match status" value="1"/>
</dbReference>
<dbReference type="CDD" id="cd01647">
    <property type="entry name" value="RT_LTR"/>
    <property type="match status" value="1"/>
</dbReference>
<feature type="domain" description="Reverse transcriptase" evidence="7">
    <location>
        <begin position="80"/>
        <end position="259"/>
    </location>
</feature>
<dbReference type="EMBL" id="BQNB010012978">
    <property type="protein sequence ID" value="GJT10314.1"/>
    <property type="molecule type" value="Genomic_DNA"/>
</dbReference>
<accession>A0ABQ5BBQ4</accession>
<dbReference type="PROSITE" id="PS50878">
    <property type="entry name" value="RT_POL"/>
    <property type="match status" value="1"/>
</dbReference>
<sequence>MINMVRVKEMQTYMDDTSGTWKPLLSEFEDVFAIPTTLPPQRTHDHKIPLKEGTQPINIRPYRHPPTQKDAIKVMVKELLESGVIRHSQSSFASPIVMVKKKYGSWRMCIDYRQLNKQTIKDKFPIPIIEELIDELNGAVIFLKLDLRSGYHQIRMYEDDIAKTAFKTHEGHCEFLVMPFGLTNAPSTFQALMNEVFGPFLRKFTLVFFDDILVYSPSMKTPEDHLRMILQTMRTHKLYAKQSKCIFRANHVEYLGHIITDKGVATDPSKVEAMVQWPVPTTIKQLKGFLGLTGYYRRFIRDYALISQPLTALLKKNAFKWSQSAQGALEELKKAMMYATNGHPIAFMSKTLAPKHQSLSTYEKEFLAVIQALDKWRGYLLDRHFIIKTDHFSLKYLMDQRFTTPAQMKWLPKLLGFDYDIMYKKGAENAEACALSRLINTPELLQSTASTLTSDHNIWSANQLLRKGKLVVGNDNQLRQEILRFVHEGSQVCQRFKPKSVPYPGLLQPLPIPDQVWIEISMDFIDGLPMSKGRTVLMVIVDKLSKYGHFVPLTHPYTDVSVAQAFLDNVYKLYGLPKIISDGQTEVVNRCVECYLRCMTGDKPKEWVHWVPLAEYWYNTSFHTSINTTPFQVLYGQAPPVHVAYTSGDSTNDAVDRSLTTRENAIQLLKFHLKRAQERMKTMADRHITERVFGIRELVLLKLQPYRQSTLRQHKHHKLAPKYYGPFKILERIGSVAYKLDLPANSQIHPVFHVSQIKRFKGDSPQVPSMLPQCDSQGLIEKTPFAILDRRMAKKGNAAAVYVLVQWINGSPADVVGFYNLINHINYHEYAAE</sequence>
<dbReference type="InterPro" id="IPR043128">
    <property type="entry name" value="Rev_trsase/Diguanyl_cyclase"/>
</dbReference>
<evidence type="ECO:0000256" key="3">
    <source>
        <dbReference type="ARBA" id="ARBA00022722"/>
    </source>
</evidence>
<protein>
    <submittedName>
        <fullName evidence="8">Ty3-gypsy retrotransposon protein</fullName>
    </submittedName>
</protein>
<reference evidence="8" key="1">
    <citation type="journal article" date="2022" name="Int. J. Mol. Sci.">
        <title>Draft Genome of Tanacetum Coccineum: Genomic Comparison of Closely Related Tanacetum-Family Plants.</title>
        <authorList>
            <person name="Yamashiro T."/>
            <person name="Shiraishi A."/>
            <person name="Nakayama K."/>
            <person name="Satake H."/>
        </authorList>
    </citation>
    <scope>NUCLEOTIDE SEQUENCE</scope>
</reference>
<dbReference type="CDD" id="cd09274">
    <property type="entry name" value="RNase_HI_RT_Ty3"/>
    <property type="match status" value="1"/>
</dbReference>
<organism evidence="8 9">
    <name type="scientific">Tanacetum coccineum</name>
    <dbReference type="NCBI Taxonomy" id="301880"/>
    <lineage>
        <taxon>Eukaryota</taxon>
        <taxon>Viridiplantae</taxon>
        <taxon>Streptophyta</taxon>
        <taxon>Embryophyta</taxon>
        <taxon>Tracheophyta</taxon>
        <taxon>Spermatophyta</taxon>
        <taxon>Magnoliopsida</taxon>
        <taxon>eudicotyledons</taxon>
        <taxon>Gunneridae</taxon>
        <taxon>Pentapetalae</taxon>
        <taxon>asterids</taxon>
        <taxon>campanulids</taxon>
        <taxon>Asterales</taxon>
        <taxon>Asteraceae</taxon>
        <taxon>Asteroideae</taxon>
        <taxon>Anthemideae</taxon>
        <taxon>Anthemidinae</taxon>
        <taxon>Tanacetum</taxon>
    </lineage>
</organism>
<gene>
    <name evidence="8" type="ORF">Tco_0857356</name>
</gene>
<evidence type="ECO:0000256" key="5">
    <source>
        <dbReference type="ARBA" id="ARBA00022801"/>
    </source>
</evidence>
<evidence type="ECO:0000256" key="4">
    <source>
        <dbReference type="ARBA" id="ARBA00022759"/>
    </source>
</evidence>
<dbReference type="Gene3D" id="3.30.70.270">
    <property type="match status" value="2"/>
</dbReference>
<dbReference type="PANTHER" id="PTHR37984">
    <property type="entry name" value="PROTEIN CBG26694"/>
    <property type="match status" value="1"/>
</dbReference>
<dbReference type="InterPro" id="IPR043502">
    <property type="entry name" value="DNA/RNA_pol_sf"/>
</dbReference>
<dbReference type="InterPro" id="IPR000477">
    <property type="entry name" value="RT_dom"/>
</dbReference>
<dbReference type="InterPro" id="IPR012337">
    <property type="entry name" value="RNaseH-like_sf"/>
</dbReference>
<dbReference type="InterPro" id="IPR056924">
    <property type="entry name" value="SH3_Tf2-1"/>
</dbReference>
<keyword evidence="6" id="KW-0695">RNA-directed DNA polymerase</keyword>
<evidence type="ECO:0000256" key="1">
    <source>
        <dbReference type="ARBA" id="ARBA00022679"/>
    </source>
</evidence>
<keyword evidence="2" id="KW-0548">Nucleotidyltransferase</keyword>
<evidence type="ECO:0000256" key="2">
    <source>
        <dbReference type="ARBA" id="ARBA00022695"/>
    </source>
</evidence>
<dbReference type="SUPFAM" id="SSF56672">
    <property type="entry name" value="DNA/RNA polymerases"/>
    <property type="match status" value="1"/>
</dbReference>
<comment type="caution">
    <text evidence="8">The sequence shown here is derived from an EMBL/GenBank/DDBJ whole genome shotgun (WGS) entry which is preliminary data.</text>
</comment>
<dbReference type="Pfam" id="PF00078">
    <property type="entry name" value="RVT_1"/>
    <property type="match status" value="1"/>
</dbReference>
<dbReference type="Pfam" id="PF24626">
    <property type="entry name" value="SH3_Tf2-1"/>
    <property type="match status" value="1"/>
</dbReference>
<evidence type="ECO:0000256" key="6">
    <source>
        <dbReference type="ARBA" id="ARBA00022918"/>
    </source>
</evidence>
<reference evidence="8" key="2">
    <citation type="submission" date="2022-01" db="EMBL/GenBank/DDBJ databases">
        <authorList>
            <person name="Yamashiro T."/>
            <person name="Shiraishi A."/>
            <person name="Satake H."/>
            <person name="Nakayama K."/>
        </authorList>
    </citation>
    <scope>NUCLEOTIDE SEQUENCE</scope>
</reference>
<evidence type="ECO:0000313" key="9">
    <source>
        <dbReference type="Proteomes" id="UP001151760"/>
    </source>
</evidence>
<evidence type="ECO:0000313" key="8">
    <source>
        <dbReference type="EMBL" id="GJT10314.1"/>
    </source>
</evidence>
<keyword evidence="1" id="KW-0808">Transferase</keyword>
<dbReference type="Pfam" id="PF17917">
    <property type="entry name" value="RT_RNaseH"/>
    <property type="match status" value="1"/>
</dbReference>
<dbReference type="InterPro" id="IPR050951">
    <property type="entry name" value="Retrovirus_Pol_polyprotein"/>
</dbReference>
<evidence type="ECO:0000259" key="7">
    <source>
        <dbReference type="PROSITE" id="PS50878"/>
    </source>
</evidence>
<keyword evidence="4" id="KW-0255">Endonuclease</keyword>
<dbReference type="Gene3D" id="3.30.420.10">
    <property type="entry name" value="Ribonuclease H-like superfamily/Ribonuclease H"/>
    <property type="match status" value="2"/>
</dbReference>
<keyword evidence="3" id="KW-0540">Nuclease</keyword>
<dbReference type="InterPro" id="IPR036397">
    <property type="entry name" value="RNaseH_sf"/>
</dbReference>
<keyword evidence="5" id="KW-0378">Hydrolase</keyword>
<name>A0ABQ5BBQ4_9ASTR</name>
<dbReference type="Gene3D" id="3.10.10.10">
    <property type="entry name" value="HIV Type 1 Reverse Transcriptase, subunit A, domain 1"/>
    <property type="match status" value="1"/>
</dbReference>
<dbReference type="Proteomes" id="UP001151760">
    <property type="component" value="Unassembled WGS sequence"/>
</dbReference>
<keyword evidence="9" id="KW-1185">Reference proteome</keyword>
<dbReference type="PANTHER" id="PTHR37984:SF5">
    <property type="entry name" value="PROTEIN NYNRIN-LIKE"/>
    <property type="match status" value="1"/>
</dbReference>
<proteinExistence type="predicted"/>
<dbReference type="InterPro" id="IPR041373">
    <property type="entry name" value="RT_RNaseH"/>
</dbReference>